<sequence length="198" mass="23926">MNHYFIDHPKELKVYQSMINSLCHVDQTLPEQVFKQRKKYYLFEEFHWVLSDESWEMLRSLAHHYQDEFILMAVLDNPEINQFYDDFEYFNWIKIPLHITAEEYLSILTDYPKHSKNDCIMNIASRVVWASPTLKWAIYGEREFEICILEIDHPDVGKPLGSWRPLDDVVLDWISVVFYEQIIPDEFKNKFINNYASY</sequence>
<keyword evidence="2" id="KW-1185">Reference proteome</keyword>
<organism evidence="1 2">
    <name type="scientific">Bacillus atrophaeus (strain 1942)</name>
    <dbReference type="NCBI Taxonomy" id="720555"/>
    <lineage>
        <taxon>Bacteria</taxon>
        <taxon>Bacillati</taxon>
        <taxon>Bacillota</taxon>
        <taxon>Bacilli</taxon>
        <taxon>Bacillales</taxon>
        <taxon>Bacillaceae</taxon>
        <taxon>Bacillus</taxon>
    </lineage>
</organism>
<gene>
    <name evidence="1" type="ordered locus">BATR1942_17605</name>
</gene>
<name>A0ABN3ZF44_BACA1</name>
<evidence type="ECO:0000313" key="1">
    <source>
        <dbReference type="EMBL" id="ADP34438.1"/>
    </source>
</evidence>
<dbReference type="RefSeq" id="WP_003326268.1">
    <property type="nucleotide sequence ID" value="NC_014639.1"/>
</dbReference>
<dbReference type="EMBL" id="CP002207">
    <property type="protein sequence ID" value="ADP34438.1"/>
    <property type="molecule type" value="Genomic_DNA"/>
</dbReference>
<protein>
    <submittedName>
        <fullName evidence="1">Uncharacterized protein</fullName>
    </submittedName>
</protein>
<dbReference type="Proteomes" id="UP000006867">
    <property type="component" value="Chromosome"/>
</dbReference>
<reference evidence="1 2" key="1">
    <citation type="journal article" date="2011" name="Front. Microbiol.">
        <title>Genomic signatures of strain selection and enhancement in Bacillus atrophaeus var. globigii, a historical biowarfare simulant.</title>
        <authorList>
            <person name="Gibbons H.S."/>
            <person name="Broomall S.M."/>
            <person name="McNew L.A."/>
            <person name="Daligault H."/>
            <person name="Chapman C."/>
            <person name="Bruce D."/>
            <person name="Karavis M."/>
            <person name="Krepps M."/>
            <person name="McGregor P.A."/>
            <person name="Hong C."/>
            <person name="Park K.H."/>
            <person name="Akmal A."/>
            <person name="Feldman A."/>
            <person name="Lin J.S."/>
            <person name="Chang W.E."/>
            <person name="Higgs B.W."/>
            <person name="Demirev P."/>
            <person name="Lindquist J."/>
            <person name="Liem A."/>
            <person name="Fochler E."/>
            <person name="Read T.D."/>
            <person name="Tapia R."/>
            <person name="Johnson S."/>
            <person name="Bishop-Lilly K.A."/>
            <person name="Detter C."/>
            <person name="Han C."/>
            <person name="Sozhamannan S."/>
            <person name="Rosenzweig C.N."/>
            <person name="Skowronski E.W."/>
        </authorList>
    </citation>
    <scope>NUCLEOTIDE SEQUENCE [LARGE SCALE GENOMIC DNA]</scope>
    <source>
        <strain evidence="1 2">1942</strain>
    </source>
</reference>
<evidence type="ECO:0000313" key="2">
    <source>
        <dbReference type="Proteomes" id="UP000006867"/>
    </source>
</evidence>
<proteinExistence type="predicted"/>
<accession>A0ABN3ZF44</accession>